<feature type="non-terminal residue" evidence="2">
    <location>
        <position position="185"/>
    </location>
</feature>
<proteinExistence type="predicted"/>
<evidence type="ECO:0000313" key="2">
    <source>
        <dbReference type="EMBL" id="MQM14824.1"/>
    </source>
</evidence>
<gene>
    <name evidence="2" type="ORF">Taro_047759</name>
</gene>
<accession>A0A843X7F0</accession>
<feature type="region of interest" description="Disordered" evidence="1">
    <location>
        <begin position="162"/>
        <end position="185"/>
    </location>
</feature>
<dbReference type="EMBL" id="NMUH01006247">
    <property type="protein sequence ID" value="MQM14824.1"/>
    <property type="molecule type" value="Genomic_DNA"/>
</dbReference>
<organism evidence="2 3">
    <name type="scientific">Colocasia esculenta</name>
    <name type="common">Wild taro</name>
    <name type="synonym">Arum esculentum</name>
    <dbReference type="NCBI Taxonomy" id="4460"/>
    <lineage>
        <taxon>Eukaryota</taxon>
        <taxon>Viridiplantae</taxon>
        <taxon>Streptophyta</taxon>
        <taxon>Embryophyta</taxon>
        <taxon>Tracheophyta</taxon>
        <taxon>Spermatophyta</taxon>
        <taxon>Magnoliopsida</taxon>
        <taxon>Liliopsida</taxon>
        <taxon>Araceae</taxon>
        <taxon>Aroideae</taxon>
        <taxon>Colocasieae</taxon>
        <taxon>Colocasia</taxon>
    </lineage>
</organism>
<keyword evidence="3" id="KW-1185">Reference proteome</keyword>
<protein>
    <submittedName>
        <fullName evidence="2">Uncharacterized protein</fullName>
    </submittedName>
</protein>
<reference evidence="2" key="1">
    <citation type="submission" date="2017-07" db="EMBL/GenBank/DDBJ databases">
        <title>Taro Niue Genome Assembly and Annotation.</title>
        <authorList>
            <person name="Atibalentja N."/>
            <person name="Keating K."/>
            <person name="Fields C.J."/>
        </authorList>
    </citation>
    <scope>NUCLEOTIDE SEQUENCE</scope>
    <source>
        <strain evidence="2">Niue_2</strain>
        <tissue evidence="2">Leaf</tissue>
    </source>
</reference>
<dbReference type="Proteomes" id="UP000652761">
    <property type="component" value="Unassembled WGS sequence"/>
</dbReference>
<comment type="caution">
    <text evidence="2">The sequence shown here is derived from an EMBL/GenBank/DDBJ whole genome shotgun (WGS) entry which is preliminary data.</text>
</comment>
<evidence type="ECO:0000256" key="1">
    <source>
        <dbReference type="SAM" id="MobiDB-lite"/>
    </source>
</evidence>
<name>A0A843X7F0_COLES</name>
<sequence length="185" mass="20754">LRRRQGKDTPATPSSSPYPFACLPRCRASPADPIAFFLLRFGAGDWPLPWHGPPPPVLAEAVPPWSAFCGGEGRLIAEGESIMSKLTADWFSREEYEKFREDLQRKRIHIDAQSASTSKDSLAGRKVRILNFSGQVVVSGFLMSDDNDNVVMGKKLGGEYYEKEEGEERKGKGKGRREVPQWREK</sequence>
<evidence type="ECO:0000313" key="3">
    <source>
        <dbReference type="Proteomes" id="UP000652761"/>
    </source>
</evidence>
<dbReference type="AlphaFoldDB" id="A0A843X7F0"/>